<feature type="domain" description="FAD/NAD(P)-binding" evidence="9">
    <location>
        <begin position="2"/>
        <end position="289"/>
    </location>
</feature>
<dbReference type="Proteomes" id="UP000010847">
    <property type="component" value="Chromosome"/>
</dbReference>
<comment type="similarity">
    <text evidence="1 7">Belongs to the class-II pyridine nucleotide-disulfide oxidoreductase family.</text>
</comment>
<dbReference type="InterPro" id="IPR005982">
    <property type="entry name" value="Thioredox_Rdtase"/>
</dbReference>
<comment type="catalytic activity">
    <reaction evidence="7">
        <text>[thioredoxin]-dithiol + NADP(+) = [thioredoxin]-disulfide + NADPH + H(+)</text>
        <dbReference type="Rhea" id="RHEA:20345"/>
        <dbReference type="Rhea" id="RHEA-COMP:10698"/>
        <dbReference type="Rhea" id="RHEA-COMP:10700"/>
        <dbReference type="ChEBI" id="CHEBI:15378"/>
        <dbReference type="ChEBI" id="CHEBI:29950"/>
        <dbReference type="ChEBI" id="CHEBI:50058"/>
        <dbReference type="ChEBI" id="CHEBI:57783"/>
        <dbReference type="ChEBI" id="CHEBI:58349"/>
        <dbReference type="EC" id="1.8.1.9"/>
    </reaction>
</comment>
<proteinExistence type="inferred from homology"/>
<dbReference type="PRINTS" id="PR00368">
    <property type="entry name" value="FADPNR"/>
</dbReference>
<comment type="cofactor">
    <cofactor evidence="8">
        <name>FAD</name>
        <dbReference type="ChEBI" id="CHEBI:57692"/>
    </cofactor>
    <text evidence="8">Binds 1 FAD per subunit.</text>
</comment>
<dbReference type="InterPro" id="IPR008255">
    <property type="entry name" value="Pyr_nucl-diS_OxRdtase_2_AS"/>
</dbReference>
<organism evidence="10 11">
    <name type="scientific">Desulfitobacterium metallireducens DSM 15288</name>
    <dbReference type="NCBI Taxonomy" id="871968"/>
    <lineage>
        <taxon>Bacteria</taxon>
        <taxon>Bacillati</taxon>
        <taxon>Bacillota</taxon>
        <taxon>Clostridia</taxon>
        <taxon>Eubacteriales</taxon>
        <taxon>Desulfitobacteriaceae</taxon>
        <taxon>Desulfitobacterium</taxon>
    </lineage>
</organism>
<accession>W0E7T0</accession>
<evidence type="ECO:0000313" key="11">
    <source>
        <dbReference type="Proteomes" id="UP000010847"/>
    </source>
</evidence>
<dbReference type="EC" id="1.8.1.9" evidence="7"/>
<keyword evidence="6 7" id="KW-0676">Redox-active center</keyword>
<evidence type="ECO:0000256" key="8">
    <source>
        <dbReference type="RuleBase" id="RU003881"/>
    </source>
</evidence>
<gene>
    <name evidence="10" type="ORF">DESME_07445</name>
</gene>
<reference evidence="10 11" key="1">
    <citation type="submission" date="2013-12" db="EMBL/GenBank/DDBJ databases">
        <authorList>
            <consortium name="DOE Joint Genome Institute"/>
            <person name="Smidt H."/>
            <person name="Huntemann M."/>
            <person name="Han J."/>
            <person name="Chen A."/>
            <person name="Kyrpides N."/>
            <person name="Mavromatis K."/>
            <person name="Markowitz V."/>
            <person name="Palaniappan K."/>
            <person name="Ivanova N."/>
            <person name="Schaumberg A."/>
            <person name="Pati A."/>
            <person name="Liolios K."/>
            <person name="Nordberg H.P."/>
            <person name="Cantor M.N."/>
            <person name="Hua S.X."/>
            <person name="Woyke T."/>
        </authorList>
    </citation>
    <scope>NUCLEOTIDE SEQUENCE [LARGE SCALE GENOMIC DNA]</scope>
    <source>
        <strain evidence="11">DSM 15288</strain>
    </source>
</reference>
<dbReference type="GO" id="GO:0005737">
    <property type="term" value="C:cytoplasm"/>
    <property type="evidence" value="ECO:0007669"/>
    <property type="project" value="InterPro"/>
</dbReference>
<dbReference type="InterPro" id="IPR050097">
    <property type="entry name" value="Ferredoxin-NADP_redctase_2"/>
</dbReference>
<keyword evidence="3 7" id="KW-0274">FAD</keyword>
<evidence type="ECO:0000256" key="2">
    <source>
        <dbReference type="ARBA" id="ARBA00022630"/>
    </source>
</evidence>
<dbReference type="EMBL" id="CP007032">
    <property type="protein sequence ID" value="AHF06920.1"/>
    <property type="molecule type" value="Genomic_DNA"/>
</dbReference>
<dbReference type="GO" id="GO:0019430">
    <property type="term" value="P:removal of superoxide radicals"/>
    <property type="evidence" value="ECO:0007669"/>
    <property type="project" value="UniProtKB-UniRule"/>
</dbReference>
<evidence type="ECO:0000259" key="9">
    <source>
        <dbReference type="Pfam" id="PF07992"/>
    </source>
</evidence>
<dbReference type="InterPro" id="IPR036188">
    <property type="entry name" value="FAD/NAD-bd_sf"/>
</dbReference>
<dbReference type="OrthoDB" id="9806179at2"/>
<dbReference type="InterPro" id="IPR023753">
    <property type="entry name" value="FAD/NAD-binding_dom"/>
</dbReference>
<dbReference type="PANTHER" id="PTHR48105">
    <property type="entry name" value="THIOREDOXIN REDUCTASE 1-RELATED-RELATED"/>
    <property type="match status" value="1"/>
</dbReference>
<dbReference type="NCBIfam" id="TIGR01292">
    <property type="entry name" value="TRX_reduct"/>
    <property type="match status" value="1"/>
</dbReference>
<evidence type="ECO:0000256" key="1">
    <source>
        <dbReference type="ARBA" id="ARBA00009333"/>
    </source>
</evidence>
<dbReference type="PROSITE" id="PS00573">
    <property type="entry name" value="PYRIDINE_REDOX_2"/>
    <property type="match status" value="1"/>
</dbReference>
<dbReference type="GO" id="GO:0004791">
    <property type="term" value="F:thioredoxin-disulfide reductase (NADPH) activity"/>
    <property type="evidence" value="ECO:0007669"/>
    <property type="project" value="UniProtKB-UniRule"/>
</dbReference>
<dbReference type="RefSeq" id="WP_006715394.1">
    <property type="nucleotide sequence ID" value="NZ_CP007032.1"/>
</dbReference>
<dbReference type="Pfam" id="PF07992">
    <property type="entry name" value="Pyr_redox_2"/>
    <property type="match status" value="1"/>
</dbReference>
<evidence type="ECO:0000256" key="7">
    <source>
        <dbReference type="RuleBase" id="RU003880"/>
    </source>
</evidence>
<keyword evidence="5" id="KW-1015">Disulfide bond</keyword>
<keyword evidence="4 7" id="KW-0560">Oxidoreductase</keyword>
<dbReference type="SUPFAM" id="SSF51905">
    <property type="entry name" value="FAD/NAD(P)-binding domain"/>
    <property type="match status" value="1"/>
</dbReference>
<name>W0E7T0_9FIRM</name>
<comment type="subunit">
    <text evidence="7">Homodimer.</text>
</comment>
<evidence type="ECO:0000256" key="3">
    <source>
        <dbReference type="ARBA" id="ARBA00022827"/>
    </source>
</evidence>
<protein>
    <recommendedName>
        <fullName evidence="7">Thioredoxin reductase</fullName>
        <ecNumber evidence="7">1.8.1.9</ecNumber>
    </recommendedName>
</protein>
<evidence type="ECO:0000313" key="10">
    <source>
        <dbReference type="EMBL" id="AHF06920.1"/>
    </source>
</evidence>
<dbReference type="STRING" id="871968.DESME_07445"/>
<sequence>MYDVLIIGAGPAGLTAAIYSARGGLKTGIIEMGMPGGQAASTEKIENYPGFPEGIGGYELMNKFHQQAEAYGAEFIFEEVQTFELQASVKKIHTDSKSLESKTVIIAAGSKPRSLNIPGEDTFHGRGVSYCATCDGAFFRGKKVVVIGGGDSALEEGTYLTKFADEVTIVHRRAEFRAAQIAVERAKNNSKIKFVYNSIPEEILGIDHVEGIRIRNLQTEETTILPVDGVFVYVGTEPNDKFIQGELEVGERGYIKTGNLLQTNIEGVFAAGDIRDTPLRQVATAVGDGALAAVEVEKYLAHQK</sequence>
<keyword evidence="2 7" id="KW-0285">Flavoprotein</keyword>
<evidence type="ECO:0000256" key="6">
    <source>
        <dbReference type="ARBA" id="ARBA00023284"/>
    </source>
</evidence>
<keyword evidence="11" id="KW-1185">Reference proteome</keyword>
<evidence type="ECO:0000256" key="4">
    <source>
        <dbReference type="ARBA" id="ARBA00023002"/>
    </source>
</evidence>
<dbReference type="eggNOG" id="COG0492">
    <property type="taxonomic scope" value="Bacteria"/>
</dbReference>
<dbReference type="KEGG" id="dmt:DESME_07445"/>
<dbReference type="PRINTS" id="PR00469">
    <property type="entry name" value="PNDRDTASEII"/>
</dbReference>
<dbReference type="Gene3D" id="3.50.50.60">
    <property type="entry name" value="FAD/NAD(P)-binding domain"/>
    <property type="match status" value="2"/>
</dbReference>
<dbReference type="HOGENOM" id="CLU_031864_5_3_9"/>
<evidence type="ECO:0000256" key="5">
    <source>
        <dbReference type="ARBA" id="ARBA00023157"/>
    </source>
</evidence>
<dbReference type="AlphaFoldDB" id="W0E7T0"/>
<keyword evidence="8" id="KW-0521">NADP</keyword>